<accession>A0ABU2BQS5</accession>
<keyword evidence="3" id="KW-1185">Reference proteome</keyword>
<comment type="caution">
    <text evidence="2">The sequence shown here is derived from an EMBL/GenBank/DDBJ whole genome shotgun (WGS) entry which is preliminary data.</text>
</comment>
<evidence type="ECO:0000256" key="1">
    <source>
        <dbReference type="SAM" id="MobiDB-lite"/>
    </source>
</evidence>
<dbReference type="EMBL" id="JAVDYG010000001">
    <property type="protein sequence ID" value="MDR7360963.1"/>
    <property type="molecule type" value="Genomic_DNA"/>
</dbReference>
<dbReference type="SUPFAM" id="SSF69304">
    <property type="entry name" value="Tricorn protease N-terminal domain"/>
    <property type="match status" value="1"/>
</dbReference>
<reference evidence="2 3" key="1">
    <citation type="submission" date="2023-07" db="EMBL/GenBank/DDBJ databases">
        <title>Sequencing the genomes of 1000 actinobacteria strains.</title>
        <authorList>
            <person name="Klenk H.-P."/>
        </authorList>
    </citation>
    <scope>NUCLEOTIDE SEQUENCE [LARGE SCALE GENOMIC DNA]</scope>
    <source>
        <strain evidence="2 3">DSM 19426</strain>
    </source>
</reference>
<gene>
    <name evidence="2" type="ORF">J2S63_000516</name>
</gene>
<dbReference type="RefSeq" id="WP_310298224.1">
    <property type="nucleotide sequence ID" value="NZ_BAAAPS010000002.1"/>
</dbReference>
<evidence type="ECO:0000313" key="3">
    <source>
        <dbReference type="Proteomes" id="UP001183648"/>
    </source>
</evidence>
<sequence length="546" mass="59321">MTRPRALVLLGAGVLALVAGASYAVLDDRLGDPYRHRLERYDDQQGERNRFVALPDAPGGRAQLSLGSPDGHRLVVQWRDPDGHGWTAPETVHEDRTHRAVDSTVRMAGGTVAVVETYTDDVHDDSDIGDVDVVVVCRDRRCTPGRTVDGAAVSEPQVTPDGRTVLFGWTRRGAVAWEHDHGFRTWRWTGLDTRRTGVSRPVLAPDGSLRLVRGTRSEGACRYSLLTAPPRSGDLRVSGEQTSPLPPRQHGSECLSSLDTFSSDWVGVEPDDHATDRFWFVRDGQRWTTTAEDPSGLVRGPDLRGDACCELAVNDVGRDEVASFSPDGRRVSVQVHRQGDPTWGSRRLLDAAPADVRCTWLEGSRVGPRGFALRFACHSGPSGPADRFEGDSYAVAVSPDLERWETFFVRDVIGDPLTDEDVGVLVPGRPYTSWTPEGGVQRLGLPQPSGTYVGRAQDGTYVRLALTEGPSGCTGEAVVADPGDQEWSEPVPGSFTAGPAARCRVGYVGLTEDGDALFTLDSDRATRRAEVVREGDGWRLRAGPRG</sequence>
<feature type="region of interest" description="Disordered" evidence="1">
    <location>
        <begin position="232"/>
        <end position="252"/>
    </location>
</feature>
<evidence type="ECO:0000313" key="2">
    <source>
        <dbReference type="EMBL" id="MDR7360963.1"/>
    </source>
</evidence>
<dbReference type="Proteomes" id="UP001183648">
    <property type="component" value="Unassembled WGS sequence"/>
</dbReference>
<name>A0ABU2BQS5_9ACTN</name>
<organism evidence="2 3">
    <name type="scientific">Nocardioides marmoribigeumensis</name>
    <dbReference type="NCBI Taxonomy" id="433649"/>
    <lineage>
        <taxon>Bacteria</taxon>
        <taxon>Bacillati</taxon>
        <taxon>Actinomycetota</taxon>
        <taxon>Actinomycetes</taxon>
        <taxon>Propionibacteriales</taxon>
        <taxon>Nocardioidaceae</taxon>
        <taxon>Nocardioides</taxon>
    </lineage>
</organism>
<proteinExistence type="predicted"/>
<protein>
    <submittedName>
        <fullName evidence="2">Uncharacterized protein</fullName>
    </submittedName>
</protein>